<sequence>MASQLYKEMLSRLSNTAAADISHPAWELIMTEPIALLLIWQSLLGGIKAVSH</sequence>
<accession>A0AAD2WA44</accession>
<evidence type="ECO:0000313" key="1">
    <source>
        <dbReference type="EMBL" id="ENY77257.1"/>
    </source>
</evidence>
<name>A0AAD2WA44_PSEPU</name>
<reference evidence="1 2" key="1">
    <citation type="submission" date="2013-02" db="EMBL/GenBank/DDBJ databases">
        <title>Insights into the proteome of triclosan-resistant Pseudomonas putida TRO1, isolated from activated sludge.</title>
        <authorList>
            <person name="Lolas I.B."/>
            <person name="Almeida B."/>
            <person name="Starnawski P.M."/>
            <person name="Soenderkaer M."/>
            <person name="Nielsen K.L."/>
            <person name="Nielsen J.L."/>
        </authorList>
    </citation>
    <scope>NUCLEOTIDE SEQUENCE [LARGE SCALE GENOMIC DNA]</scope>
    <source>
        <strain evidence="1 2">TRO1</strain>
    </source>
</reference>
<organism evidence="1 2">
    <name type="scientific">Pseudomonas putida TRO1</name>
    <dbReference type="NCBI Taxonomy" id="1227924"/>
    <lineage>
        <taxon>Bacteria</taxon>
        <taxon>Pseudomonadati</taxon>
        <taxon>Pseudomonadota</taxon>
        <taxon>Gammaproteobacteria</taxon>
        <taxon>Pseudomonadales</taxon>
        <taxon>Pseudomonadaceae</taxon>
        <taxon>Pseudomonas</taxon>
    </lineage>
</organism>
<dbReference type="EMBL" id="APBQ01000075">
    <property type="protein sequence ID" value="ENY77257.1"/>
    <property type="molecule type" value="Genomic_DNA"/>
</dbReference>
<comment type="caution">
    <text evidence="1">The sequence shown here is derived from an EMBL/GenBank/DDBJ whole genome shotgun (WGS) entry which is preliminary data.</text>
</comment>
<gene>
    <name evidence="1" type="ORF">C206_13014</name>
</gene>
<evidence type="ECO:0000313" key="2">
    <source>
        <dbReference type="Proteomes" id="UP000013237"/>
    </source>
</evidence>
<dbReference type="Proteomes" id="UP000013237">
    <property type="component" value="Unassembled WGS sequence"/>
</dbReference>
<dbReference type="AlphaFoldDB" id="A0AAD2WA44"/>
<proteinExistence type="predicted"/>
<protein>
    <submittedName>
        <fullName evidence="1">Uncharacterized protein</fullName>
    </submittedName>
</protein>